<feature type="region of interest" description="Disordered" evidence="1">
    <location>
        <begin position="367"/>
        <end position="408"/>
    </location>
</feature>
<protein>
    <submittedName>
        <fullName evidence="2">Uncharacterized protein</fullName>
    </submittedName>
</protein>
<evidence type="ECO:0000313" key="3">
    <source>
        <dbReference type="Proteomes" id="UP000310108"/>
    </source>
</evidence>
<accession>A0A4U6X1U4</accession>
<reference evidence="2 3" key="1">
    <citation type="journal article" date="2019" name="PLoS ONE">
        <title>Comparative genome analysis indicates high evolutionary potential of pathogenicity genes in Colletotrichum tanaceti.</title>
        <authorList>
            <person name="Lelwala R.V."/>
            <person name="Korhonen P.K."/>
            <person name="Young N.D."/>
            <person name="Scott J.B."/>
            <person name="Ades P.A."/>
            <person name="Gasser R.B."/>
            <person name="Taylor P.W.J."/>
        </authorList>
    </citation>
    <scope>NUCLEOTIDE SEQUENCE [LARGE SCALE GENOMIC DNA]</scope>
    <source>
        <strain evidence="2">BRIP57314</strain>
    </source>
</reference>
<dbReference type="AlphaFoldDB" id="A0A4U6X1U4"/>
<feature type="region of interest" description="Disordered" evidence="1">
    <location>
        <begin position="61"/>
        <end position="137"/>
    </location>
</feature>
<organism evidence="2 3">
    <name type="scientific">Colletotrichum tanaceti</name>
    <dbReference type="NCBI Taxonomy" id="1306861"/>
    <lineage>
        <taxon>Eukaryota</taxon>
        <taxon>Fungi</taxon>
        <taxon>Dikarya</taxon>
        <taxon>Ascomycota</taxon>
        <taxon>Pezizomycotina</taxon>
        <taxon>Sordariomycetes</taxon>
        <taxon>Hypocreomycetidae</taxon>
        <taxon>Glomerellales</taxon>
        <taxon>Glomerellaceae</taxon>
        <taxon>Colletotrichum</taxon>
        <taxon>Colletotrichum destructivum species complex</taxon>
    </lineage>
</organism>
<name>A0A4U6X1U4_9PEZI</name>
<keyword evidence="3" id="KW-1185">Reference proteome</keyword>
<sequence>MRPPPHLRFLVPLVVVRHDAHLLVHELVRVAGAGVEDLEVAVGVLGARAVARVAAKDVPDVAGERGRGDEEAEDGPVAHAVHGGIGAGEEEGGRDAAAIGDGDHAARREGRGRRALDRRGAVLHFPRNKGEDGGVGAGNDHDGKVAHAPVLHDGQQQVARGDEDEAGDDVARALPGPVAVQAVADDDEHGEDVGRDGQQLGVVALEAERGDDGGREVAKGVERVGHEEVHGGEEPEVGVGDRLARHLAVPVLVLHRGRKGAEALDGEGPLLGRQPGGRLRVVGQHEPDHDADDDGGDSFLRTNQDEEPLPTGEAALAVEEGDARGEEAAKGAGDGDGGGKDGHAGGALLGLVPEAEVHHDAREEAGLGEAEHDADGEEAAVGGDGGGADGDDAPRDHDAGDPLGGGEVLEHDVGRELHEDVGDEEEGDGDVVALAREVEHGDDVVLGRVVVERAGVAEVDAVEVGHADPGEDSEVLLADDAALHLLIGEVDGLEAGHVERRRRGEHGLPVRHLGGFWVVSARVSAKKTFFNFSVGKREWREGVEVL</sequence>
<feature type="region of interest" description="Disordered" evidence="1">
    <location>
        <begin position="265"/>
        <end position="347"/>
    </location>
</feature>
<evidence type="ECO:0000313" key="2">
    <source>
        <dbReference type="EMBL" id="TKW48863.1"/>
    </source>
</evidence>
<feature type="compositionally biased region" description="Basic and acidic residues" evidence="1">
    <location>
        <begin position="101"/>
        <end position="120"/>
    </location>
</feature>
<dbReference type="Proteomes" id="UP000310108">
    <property type="component" value="Unassembled WGS sequence"/>
</dbReference>
<gene>
    <name evidence="2" type="ORF">CTA1_11173</name>
</gene>
<comment type="caution">
    <text evidence="2">The sequence shown here is derived from an EMBL/GenBank/DDBJ whole genome shotgun (WGS) entry which is preliminary data.</text>
</comment>
<proteinExistence type="predicted"/>
<evidence type="ECO:0000256" key="1">
    <source>
        <dbReference type="SAM" id="MobiDB-lite"/>
    </source>
</evidence>
<dbReference type="EMBL" id="PJEX01000691">
    <property type="protein sequence ID" value="TKW48863.1"/>
    <property type="molecule type" value="Genomic_DNA"/>
</dbReference>
<feature type="compositionally biased region" description="Low complexity" evidence="1">
    <location>
        <begin position="268"/>
        <end position="282"/>
    </location>
</feature>